<dbReference type="Proteomes" id="UP000886887">
    <property type="component" value="Unassembled WGS sequence"/>
</dbReference>
<reference evidence="2" key="2">
    <citation type="journal article" date="2021" name="PeerJ">
        <title>Extensive microbial diversity within the chicken gut microbiome revealed by metagenomics and culture.</title>
        <authorList>
            <person name="Gilroy R."/>
            <person name="Ravi A."/>
            <person name="Getino M."/>
            <person name="Pursley I."/>
            <person name="Horton D.L."/>
            <person name="Alikhan N.F."/>
            <person name="Baker D."/>
            <person name="Gharbi K."/>
            <person name="Hall N."/>
            <person name="Watson M."/>
            <person name="Adriaenssens E.M."/>
            <person name="Foster-Nyarko E."/>
            <person name="Jarju S."/>
            <person name="Secka A."/>
            <person name="Antonio M."/>
            <person name="Oren A."/>
            <person name="Chaudhuri R.R."/>
            <person name="La Ragione R."/>
            <person name="Hildebrand F."/>
            <person name="Pallen M.J."/>
        </authorList>
    </citation>
    <scope>NUCLEOTIDE SEQUENCE</scope>
    <source>
        <strain evidence="2">ChiSxjej2B14-6234</strain>
    </source>
</reference>
<dbReference type="InterPro" id="IPR003848">
    <property type="entry name" value="DUF218"/>
</dbReference>
<dbReference type="AlphaFoldDB" id="A0A9D0ZBI3"/>
<dbReference type="PANTHER" id="PTHR30336">
    <property type="entry name" value="INNER MEMBRANE PROTEIN, PROBABLE PERMEASE"/>
    <property type="match status" value="1"/>
</dbReference>
<feature type="domain" description="DUF218" evidence="1">
    <location>
        <begin position="35"/>
        <end position="167"/>
    </location>
</feature>
<accession>A0A9D0ZBI3</accession>
<organism evidence="2 3">
    <name type="scientific">Candidatus Onthenecus intestinigallinarum</name>
    <dbReference type="NCBI Taxonomy" id="2840875"/>
    <lineage>
        <taxon>Bacteria</taxon>
        <taxon>Bacillati</taxon>
        <taxon>Bacillota</taxon>
        <taxon>Clostridia</taxon>
        <taxon>Eubacteriales</taxon>
        <taxon>Candidatus Onthenecus</taxon>
    </lineage>
</organism>
<protein>
    <submittedName>
        <fullName evidence="2">YdcF family protein</fullName>
    </submittedName>
</protein>
<reference evidence="2" key="1">
    <citation type="submission" date="2020-10" db="EMBL/GenBank/DDBJ databases">
        <authorList>
            <person name="Gilroy R."/>
        </authorList>
    </citation>
    <scope>NUCLEOTIDE SEQUENCE</scope>
    <source>
        <strain evidence="2">ChiSxjej2B14-6234</strain>
    </source>
</reference>
<gene>
    <name evidence="2" type="ORF">IAB73_11200</name>
</gene>
<dbReference type="InterPro" id="IPR051599">
    <property type="entry name" value="Cell_Envelope_Assoc"/>
</dbReference>
<name>A0A9D0ZBI3_9FIRM</name>
<dbReference type="InterPro" id="IPR014729">
    <property type="entry name" value="Rossmann-like_a/b/a_fold"/>
</dbReference>
<comment type="caution">
    <text evidence="2">The sequence shown here is derived from an EMBL/GenBank/DDBJ whole genome shotgun (WGS) entry which is preliminary data.</text>
</comment>
<dbReference type="Pfam" id="PF02698">
    <property type="entry name" value="DUF218"/>
    <property type="match status" value="1"/>
</dbReference>
<dbReference type="PANTHER" id="PTHR30336:SF20">
    <property type="entry name" value="DUF218 DOMAIN-CONTAINING PROTEIN"/>
    <property type="match status" value="1"/>
</dbReference>
<evidence type="ECO:0000313" key="2">
    <source>
        <dbReference type="EMBL" id="HIQ72761.1"/>
    </source>
</evidence>
<sequence>MRYVQEITDFLFVRHPPRRVDIAFLPGCAYAEIPLHGARMYHAGYAPLLLPSGRFSVTVGRFLGPASHAQAYPGPYESEWAFFRDVLLREGVPDAAILREDRATYTYENAIYSRRVTDAMGLQVRSAMICCKAYHARRALMYYETLFPQTELIVCPVDAGGPTRENWTRTAEGIDAVLGELERCGGQFHAILKEKLL</sequence>
<evidence type="ECO:0000313" key="3">
    <source>
        <dbReference type="Proteomes" id="UP000886887"/>
    </source>
</evidence>
<dbReference type="CDD" id="cd06259">
    <property type="entry name" value="YdcF-like"/>
    <property type="match status" value="1"/>
</dbReference>
<proteinExistence type="predicted"/>
<dbReference type="EMBL" id="DVFJ01000038">
    <property type="protein sequence ID" value="HIQ72761.1"/>
    <property type="molecule type" value="Genomic_DNA"/>
</dbReference>
<evidence type="ECO:0000259" key="1">
    <source>
        <dbReference type="Pfam" id="PF02698"/>
    </source>
</evidence>
<dbReference type="Gene3D" id="3.40.50.620">
    <property type="entry name" value="HUPs"/>
    <property type="match status" value="1"/>
</dbReference>
<dbReference type="GO" id="GO:0005886">
    <property type="term" value="C:plasma membrane"/>
    <property type="evidence" value="ECO:0007669"/>
    <property type="project" value="TreeGrafter"/>
</dbReference>